<dbReference type="PANTHER" id="PTHR47973">
    <property type="entry name" value="CYSTEINE-RICH RECEPTOR-LIKE PROTEIN KINASE 3"/>
    <property type="match status" value="1"/>
</dbReference>
<dbReference type="SMART" id="SM00220">
    <property type="entry name" value="S_TKc"/>
    <property type="match status" value="1"/>
</dbReference>
<comment type="similarity">
    <text evidence="16">Belongs to the protein kinase superfamily.</text>
</comment>
<keyword evidence="8 15" id="KW-0547">Nucleotide-binding</keyword>
<dbReference type="PROSITE" id="PS00107">
    <property type="entry name" value="PROTEIN_KINASE_ATP"/>
    <property type="match status" value="1"/>
</dbReference>
<dbReference type="AlphaFoldDB" id="A9NWR4"/>
<keyword evidence="3" id="KW-0597">Phosphoprotein</keyword>
<name>A9NWR4_PICSI</name>
<protein>
    <recommendedName>
        <fullName evidence="18">Protein kinase domain-containing protein</fullName>
    </recommendedName>
</protein>
<dbReference type="FunFam" id="1.10.510.10:FF:000044">
    <property type="entry name" value="Putative LRR receptor-like serine/threonine-protein kinase"/>
    <property type="match status" value="1"/>
</dbReference>
<evidence type="ECO:0000256" key="7">
    <source>
        <dbReference type="ARBA" id="ARBA00022737"/>
    </source>
</evidence>
<dbReference type="InterPro" id="IPR008271">
    <property type="entry name" value="Ser/Thr_kinase_AS"/>
</dbReference>
<dbReference type="InterPro" id="IPR011009">
    <property type="entry name" value="Kinase-like_dom_sf"/>
</dbReference>
<keyword evidence="12" id="KW-0472">Membrane</keyword>
<keyword evidence="5" id="KW-0812">Transmembrane</keyword>
<feature type="binding site" evidence="15">
    <location>
        <position position="82"/>
    </location>
    <ligand>
        <name>ATP</name>
        <dbReference type="ChEBI" id="CHEBI:30616"/>
    </ligand>
</feature>
<keyword evidence="10 15" id="KW-0067">ATP-binding</keyword>
<dbReference type="Gene3D" id="1.10.510.10">
    <property type="entry name" value="Transferase(Phosphotransferase) domain 1"/>
    <property type="match status" value="1"/>
</dbReference>
<evidence type="ECO:0000256" key="8">
    <source>
        <dbReference type="ARBA" id="ARBA00022741"/>
    </source>
</evidence>
<feature type="domain" description="Protein kinase" evidence="18">
    <location>
        <begin position="54"/>
        <end position="332"/>
    </location>
</feature>
<keyword evidence="7" id="KW-0677">Repeat</keyword>
<keyword evidence="13" id="KW-0675">Receptor</keyword>
<evidence type="ECO:0000256" key="4">
    <source>
        <dbReference type="ARBA" id="ARBA00022679"/>
    </source>
</evidence>
<evidence type="ECO:0000256" key="3">
    <source>
        <dbReference type="ARBA" id="ARBA00022553"/>
    </source>
</evidence>
<evidence type="ECO:0000256" key="5">
    <source>
        <dbReference type="ARBA" id="ARBA00022692"/>
    </source>
</evidence>
<dbReference type="CDD" id="cd14066">
    <property type="entry name" value="STKc_IRAK"/>
    <property type="match status" value="1"/>
</dbReference>
<dbReference type="GO" id="GO:0004674">
    <property type="term" value="F:protein serine/threonine kinase activity"/>
    <property type="evidence" value="ECO:0007669"/>
    <property type="project" value="UniProtKB-KW"/>
</dbReference>
<dbReference type="GO" id="GO:0005524">
    <property type="term" value="F:ATP binding"/>
    <property type="evidence" value="ECO:0007669"/>
    <property type="project" value="UniProtKB-UniRule"/>
</dbReference>
<keyword evidence="9" id="KW-0418">Kinase</keyword>
<evidence type="ECO:0000256" key="9">
    <source>
        <dbReference type="ARBA" id="ARBA00022777"/>
    </source>
</evidence>
<evidence type="ECO:0000256" key="15">
    <source>
        <dbReference type="PROSITE-ProRule" id="PRU10141"/>
    </source>
</evidence>
<dbReference type="InterPro" id="IPR052059">
    <property type="entry name" value="CR_Ser/Thr_kinase"/>
</dbReference>
<evidence type="ECO:0000256" key="1">
    <source>
        <dbReference type="ARBA" id="ARBA00004167"/>
    </source>
</evidence>
<evidence type="ECO:0000256" key="12">
    <source>
        <dbReference type="ARBA" id="ARBA00023136"/>
    </source>
</evidence>
<evidence type="ECO:0000256" key="10">
    <source>
        <dbReference type="ARBA" id="ARBA00022840"/>
    </source>
</evidence>
<feature type="compositionally biased region" description="Low complexity" evidence="17">
    <location>
        <begin position="374"/>
        <end position="392"/>
    </location>
</feature>
<evidence type="ECO:0000256" key="14">
    <source>
        <dbReference type="ARBA" id="ARBA00023180"/>
    </source>
</evidence>
<feature type="compositionally biased region" description="Polar residues" evidence="17">
    <location>
        <begin position="393"/>
        <end position="402"/>
    </location>
</feature>
<evidence type="ECO:0000313" key="19">
    <source>
        <dbReference type="EMBL" id="ABK25075.1"/>
    </source>
</evidence>
<dbReference type="InterPro" id="IPR000719">
    <property type="entry name" value="Prot_kinase_dom"/>
</dbReference>
<evidence type="ECO:0000256" key="2">
    <source>
        <dbReference type="ARBA" id="ARBA00022527"/>
    </source>
</evidence>
<evidence type="ECO:0000256" key="13">
    <source>
        <dbReference type="ARBA" id="ARBA00023170"/>
    </source>
</evidence>
<proteinExistence type="evidence at transcript level"/>
<dbReference type="EMBL" id="EF085779">
    <property type="protein sequence ID" value="ABK25075.1"/>
    <property type="molecule type" value="mRNA"/>
</dbReference>
<dbReference type="PROSITE" id="PS50011">
    <property type="entry name" value="PROTEIN_KINASE_DOM"/>
    <property type="match status" value="1"/>
</dbReference>
<dbReference type="FunFam" id="3.30.200.20:FF:000225">
    <property type="entry name" value="cold-responsive protein kinase 1"/>
    <property type="match status" value="1"/>
</dbReference>
<evidence type="ECO:0000259" key="18">
    <source>
        <dbReference type="PROSITE" id="PS50011"/>
    </source>
</evidence>
<dbReference type="Pfam" id="PF07714">
    <property type="entry name" value="PK_Tyr_Ser-Thr"/>
    <property type="match status" value="1"/>
</dbReference>
<dbReference type="PROSITE" id="PS00108">
    <property type="entry name" value="PROTEIN_KINASE_ST"/>
    <property type="match status" value="1"/>
</dbReference>
<dbReference type="Gene3D" id="3.30.200.20">
    <property type="entry name" value="Phosphorylase Kinase, domain 1"/>
    <property type="match status" value="1"/>
</dbReference>
<dbReference type="GO" id="GO:0016020">
    <property type="term" value="C:membrane"/>
    <property type="evidence" value="ECO:0007669"/>
    <property type="project" value="UniProtKB-SubCell"/>
</dbReference>
<evidence type="ECO:0000256" key="16">
    <source>
        <dbReference type="RuleBase" id="RU000304"/>
    </source>
</evidence>
<accession>A9NWR4</accession>
<keyword evidence="2 16" id="KW-0723">Serine/threonine-protein kinase</keyword>
<keyword evidence="6" id="KW-0732">Signal</keyword>
<sequence length="402" mass="44740">MLTAAMSFCCLDSFWKRKTSKDQAPHNEIGDVISSIPDVKVYPYAELKIATNIFHLDNKIGSGGFGSVYKGTLKDGTVVAVKQLSAQSKQGVKEFLTEIATISDVQHENLVKLHGCCAEEEHRILVYEYLEKNSIAQALLDNTRMDMDWTMRAKICMGTARGLSYLHEELVPHIVHRDIKASNVLLDRDLNPKIADFGLAKLFPDNVTHISTRVAGTIGYLAPEYAMRGQLTKKADIYSFGVLVLEIISGRSNTKSTFPLEEQFLLEWTWQLREESRLLDIVDPRLEEYPKEEVLRFIKVALLCTQAASNFRPSMSQVVAMLSKEININENLLSRPGFISDFKNLKVSAGTSRPPARTNLNAFHNAQVTAMHRGVSSSSTTTGNSTSVVSSSPATITQLEPR</sequence>
<evidence type="ECO:0000256" key="17">
    <source>
        <dbReference type="SAM" id="MobiDB-lite"/>
    </source>
</evidence>
<comment type="subcellular location">
    <subcellularLocation>
        <location evidence="1">Membrane</location>
        <topology evidence="1">Single-pass membrane protein</topology>
    </subcellularLocation>
</comment>
<keyword evidence="11" id="KW-1133">Transmembrane helix</keyword>
<feature type="region of interest" description="Disordered" evidence="17">
    <location>
        <begin position="372"/>
        <end position="402"/>
    </location>
</feature>
<dbReference type="InterPro" id="IPR017441">
    <property type="entry name" value="Protein_kinase_ATP_BS"/>
</dbReference>
<dbReference type="SUPFAM" id="SSF56112">
    <property type="entry name" value="Protein kinase-like (PK-like)"/>
    <property type="match status" value="1"/>
</dbReference>
<dbReference type="InterPro" id="IPR001245">
    <property type="entry name" value="Ser-Thr/Tyr_kinase_cat_dom"/>
</dbReference>
<reference evidence="19" key="1">
    <citation type="journal article" date="2008" name="BMC Genomics">
        <title>A conifer genomics resource of 200,000 spruce (Picea spp.) ESTs and 6,464 high-quality, sequence-finished full-length cDNAs for Sitka spruce (Picea sitchensis).</title>
        <authorList>
            <person name="Ralph S.G."/>
            <person name="Chun H.J."/>
            <person name="Kolosova N."/>
            <person name="Cooper D."/>
            <person name="Oddy C."/>
            <person name="Ritland C.E."/>
            <person name="Kirkpatrick R."/>
            <person name="Moore R."/>
            <person name="Barber S."/>
            <person name="Holt R.A."/>
            <person name="Jones S.J."/>
            <person name="Marra M.A."/>
            <person name="Douglas C.J."/>
            <person name="Ritland K."/>
            <person name="Bohlmann J."/>
        </authorList>
    </citation>
    <scope>NUCLEOTIDE SEQUENCE</scope>
    <source>
        <tissue evidence="19">Bark</tissue>
    </source>
</reference>
<evidence type="ECO:0000256" key="6">
    <source>
        <dbReference type="ARBA" id="ARBA00022729"/>
    </source>
</evidence>
<keyword evidence="14" id="KW-0325">Glycoprotein</keyword>
<evidence type="ECO:0000256" key="11">
    <source>
        <dbReference type="ARBA" id="ARBA00022989"/>
    </source>
</evidence>
<organism evidence="19">
    <name type="scientific">Picea sitchensis</name>
    <name type="common">Sitka spruce</name>
    <name type="synonym">Pinus sitchensis</name>
    <dbReference type="NCBI Taxonomy" id="3332"/>
    <lineage>
        <taxon>Eukaryota</taxon>
        <taxon>Viridiplantae</taxon>
        <taxon>Streptophyta</taxon>
        <taxon>Embryophyta</taxon>
        <taxon>Tracheophyta</taxon>
        <taxon>Spermatophyta</taxon>
        <taxon>Pinopsida</taxon>
        <taxon>Pinidae</taxon>
        <taxon>Conifers I</taxon>
        <taxon>Pinales</taxon>
        <taxon>Pinaceae</taxon>
        <taxon>Picea</taxon>
    </lineage>
</organism>
<keyword evidence="4" id="KW-0808">Transferase</keyword>